<dbReference type="GO" id="GO:0030246">
    <property type="term" value="F:carbohydrate binding"/>
    <property type="evidence" value="ECO:0007669"/>
    <property type="project" value="UniProtKB-KW"/>
</dbReference>
<evidence type="ECO:0000259" key="3">
    <source>
        <dbReference type="PROSITE" id="PS51304"/>
    </source>
</evidence>
<reference evidence="4" key="1">
    <citation type="submission" date="2023-10" db="EMBL/GenBank/DDBJ databases">
        <title>Genome assembly of Pristionchus species.</title>
        <authorList>
            <person name="Yoshida K."/>
            <person name="Sommer R.J."/>
        </authorList>
    </citation>
    <scope>NUCLEOTIDE SEQUENCE</scope>
    <source>
        <strain evidence="4">RS0144</strain>
    </source>
</reference>
<accession>A0AAV5T4J0</accession>
<protein>
    <recommendedName>
        <fullName evidence="3">Galectin domain-containing protein</fullName>
    </recommendedName>
</protein>
<feature type="non-terminal residue" evidence="4">
    <location>
        <position position="1"/>
    </location>
</feature>
<keyword evidence="2" id="KW-0732">Signal</keyword>
<organism evidence="4 5">
    <name type="scientific">Pristionchus entomophagus</name>
    <dbReference type="NCBI Taxonomy" id="358040"/>
    <lineage>
        <taxon>Eukaryota</taxon>
        <taxon>Metazoa</taxon>
        <taxon>Ecdysozoa</taxon>
        <taxon>Nematoda</taxon>
        <taxon>Chromadorea</taxon>
        <taxon>Rhabditida</taxon>
        <taxon>Rhabditina</taxon>
        <taxon>Diplogasteromorpha</taxon>
        <taxon>Diplogasteroidea</taxon>
        <taxon>Neodiplogasteridae</taxon>
        <taxon>Pristionchus</taxon>
    </lineage>
</organism>
<dbReference type="Proteomes" id="UP001432027">
    <property type="component" value="Unassembled WGS sequence"/>
</dbReference>
<dbReference type="PROSITE" id="PS51304">
    <property type="entry name" value="GALECTIN"/>
    <property type="match status" value="1"/>
</dbReference>
<sequence>TPTPRAMRLFLLISLVTALVTALPGRNVLREVAEYRTPGGFPDGTILTFYFRHHGRKISTVPVYQSVVINFYDLPRVDIDQVYDVTAHLRIDRKEEKPVTSDTYVNGQWVKSDTREQPLDQYPMTNGWWRVERSTTFGRWLRYNSVHDTVKCQHDNEHMNVFLNGYWSGVREFQKSLDNVASIYLNSPFVDISTVRTCCTETPPNGDLQHLYLQRISQTVLRMRLFYKPSAGAEGNIDCEHTLPEELASQLDEPFDIMSEDGALLFHLEDSIPRTIGIRDN</sequence>
<dbReference type="InterPro" id="IPR001079">
    <property type="entry name" value="Galectin_CRD"/>
</dbReference>
<dbReference type="EMBL" id="BTSX01000003">
    <property type="protein sequence ID" value="GMS87255.1"/>
    <property type="molecule type" value="Genomic_DNA"/>
</dbReference>
<dbReference type="AlphaFoldDB" id="A0AAV5T4J0"/>
<keyword evidence="1" id="KW-0430">Lectin</keyword>
<comment type="caution">
    <text evidence="4">The sequence shown here is derived from an EMBL/GenBank/DDBJ whole genome shotgun (WGS) entry which is preliminary data.</text>
</comment>
<proteinExistence type="predicted"/>
<name>A0AAV5T4J0_9BILA</name>
<evidence type="ECO:0000256" key="2">
    <source>
        <dbReference type="SAM" id="SignalP"/>
    </source>
</evidence>
<feature type="domain" description="Galectin" evidence="3">
    <location>
        <begin position="33"/>
        <end position="201"/>
    </location>
</feature>
<gene>
    <name evidence="4" type="ORF">PENTCL1PPCAC_9430</name>
</gene>
<keyword evidence="5" id="KW-1185">Reference proteome</keyword>
<evidence type="ECO:0000256" key="1">
    <source>
        <dbReference type="ARBA" id="ARBA00022734"/>
    </source>
</evidence>
<evidence type="ECO:0000313" key="4">
    <source>
        <dbReference type="EMBL" id="GMS87255.1"/>
    </source>
</evidence>
<feature type="signal peptide" evidence="2">
    <location>
        <begin position="1"/>
        <end position="22"/>
    </location>
</feature>
<feature type="chain" id="PRO_5043495755" description="Galectin domain-containing protein" evidence="2">
    <location>
        <begin position="23"/>
        <end position="281"/>
    </location>
</feature>
<evidence type="ECO:0000313" key="5">
    <source>
        <dbReference type="Proteomes" id="UP001432027"/>
    </source>
</evidence>